<feature type="transmembrane region" description="Helical" evidence="8">
    <location>
        <begin position="372"/>
        <end position="391"/>
    </location>
</feature>
<evidence type="ECO:0000313" key="10">
    <source>
        <dbReference type="EMBL" id="MFC6009173.1"/>
    </source>
</evidence>
<dbReference type="InterPro" id="IPR000802">
    <property type="entry name" value="Arsenical_pump_ArsB"/>
</dbReference>
<feature type="transmembrane region" description="Helical" evidence="8">
    <location>
        <begin position="131"/>
        <end position="155"/>
    </location>
</feature>
<dbReference type="PANTHER" id="PTHR43568:SF1">
    <property type="entry name" value="P PROTEIN"/>
    <property type="match status" value="1"/>
</dbReference>
<evidence type="ECO:0000256" key="6">
    <source>
        <dbReference type="ARBA" id="ARBA00022989"/>
    </source>
</evidence>
<evidence type="ECO:0000256" key="4">
    <source>
        <dbReference type="ARBA" id="ARBA00022475"/>
    </source>
</evidence>
<evidence type="ECO:0000256" key="2">
    <source>
        <dbReference type="ARBA" id="ARBA00009843"/>
    </source>
</evidence>
<name>A0ABW1JK86_9ACTN</name>
<feature type="transmembrane region" description="Helical" evidence="8">
    <location>
        <begin position="175"/>
        <end position="197"/>
    </location>
</feature>
<dbReference type="Pfam" id="PF03600">
    <property type="entry name" value="CitMHS"/>
    <property type="match status" value="1"/>
</dbReference>
<feature type="transmembrane region" description="Helical" evidence="8">
    <location>
        <begin position="27"/>
        <end position="47"/>
    </location>
</feature>
<evidence type="ECO:0000256" key="8">
    <source>
        <dbReference type="SAM" id="Phobius"/>
    </source>
</evidence>
<proteinExistence type="inferred from homology"/>
<feature type="domain" description="Citrate transporter-like" evidence="9">
    <location>
        <begin position="14"/>
        <end position="369"/>
    </location>
</feature>
<evidence type="ECO:0000256" key="7">
    <source>
        <dbReference type="ARBA" id="ARBA00023136"/>
    </source>
</evidence>
<feature type="transmembrane region" description="Helical" evidence="8">
    <location>
        <begin position="278"/>
        <end position="303"/>
    </location>
</feature>
<evidence type="ECO:0000259" key="9">
    <source>
        <dbReference type="Pfam" id="PF03600"/>
    </source>
</evidence>
<keyword evidence="3" id="KW-0813">Transport</keyword>
<keyword evidence="5 8" id="KW-0812">Transmembrane</keyword>
<dbReference type="EMBL" id="JBHSRD010000008">
    <property type="protein sequence ID" value="MFC6009173.1"/>
    <property type="molecule type" value="Genomic_DNA"/>
</dbReference>
<feature type="transmembrane region" description="Helical" evidence="8">
    <location>
        <begin position="97"/>
        <end position="119"/>
    </location>
</feature>
<keyword evidence="4" id="KW-1003">Cell membrane</keyword>
<comment type="subcellular location">
    <subcellularLocation>
        <location evidence="1">Cell membrane</location>
        <topology evidence="1">Multi-pass membrane protein</topology>
    </subcellularLocation>
</comment>
<evidence type="ECO:0000256" key="3">
    <source>
        <dbReference type="ARBA" id="ARBA00022448"/>
    </source>
</evidence>
<feature type="transmembrane region" description="Helical" evidence="8">
    <location>
        <begin position="315"/>
        <end position="333"/>
    </location>
</feature>
<feature type="transmembrane region" description="Helical" evidence="8">
    <location>
        <begin position="225"/>
        <end position="246"/>
    </location>
</feature>
<gene>
    <name evidence="10" type="ORF">ACFQDO_18725</name>
</gene>
<evidence type="ECO:0000313" key="11">
    <source>
        <dbReference type="Proteomes" id="UP001596189"/>
    </source>
</evidence>
<comment type="similarity">
    <text evidence="2">Belongs to the CitM (TC 2.A.11) transporter family.</text>
</comment>
<evidence type="ECO:0000256" key="5">
    <source>
        <dbReference type="ARBA" id="ARBA00022692"/>
    </source>
</evidence>
<organism evidence="10 11">
    <name type="scientific">Angustibacter luteus</name>
    <dbReference type="NCBI Taxonomy" id="658456"/>
    <lineage>
        <taxon>Bacteria</taxon>
        <taxon>Bacillati</taxon>
        <taxon>Actinomycetota</taxon>
        <taxon>Actinomycetes</taxon>
        <taxon>Kineosporiales</taxon>
        <taxon>Kineosporiaceae</taxon>
    </lineage>
</organism>
<dbReference type="InterPro" id="IPR051475">
    <property type="entry name" value="Diverse_Ion_Transporter"/>
</dbReference>
<accession>A0ABW1JK86</accession>
<protein>
    <submittedName>
        <fullName evidence="10">ArsB/NhaD family transporter</fullName>
    </submittedName>
</protein>
<dbReference type="CDD" id="cd01116">
    <property type="entry name" value="P_permease"/>
    <property type="match status" value="1"/>
</dbReference>
<keyword evidence="11" id="KW-1185">Reference proteome</keyword>
<dbReference type="Proteomes" id="UP001596189">
    <property type="component" value="Unassembled WGS sequence"/>
</dbReference>
<dbReference type="RefSeq" id="WP_345717699.1">
    <property type="nucleotide sequence ID" value="NZ_BAABFP010000007.1"/>
</dbReference>
<dbReference type="PRINTS" id="PR00758">
    <property type="entry name" value="ARSENICPUMP"/>
</dbReference>
<keyword evidence="7 8" id="KW-0472">Membrane</keyword>
<keyword evidence="6 8" id="KW-1133">Transmembrane helix</keyword>
<dbReference type="PANTHER" id="PTHR43568">
    <property type="entry name" value="P PROTEIN"/>
    <property type="match status" value="1"/>
</dbReference>
<reference evidence="11" key="1">
    <citation type="journal article" date="2019" name="Int. J. Syst. Evol. Microbiol.">
        <title>The Global Catalogue of Microorganisms (GCM) 10K type strain sequencing project: providing services to taxonomists for standard genome sequencing and annotation.</title>
        <authorList>
            <consortium name="The Broad Institute Genomics Platform"/>
            <consortium name="The Broad Institute Genome Sequencing Center for Infectious Disease"/>
            <person name="Wu L."/>
            <person name="Ma J."/>
        </authorList>
    </citation>
    <scope>NUCLEOTIDE SEQUENCE [LARGE SCALE GENOMIC DNA]</scope>
    <source>
        <strain evidence="11">KACC 14249</strain>
    </source>
</reference>
<feature type="transmembrane region" description="Helical" evidence="8">
    <location>
        <begin position="59"/>
        <end position="85"/>
    </location>
</feature>
<evidence type="ECO:0000256" key="1">
    <source>
        <dbReference type="ARBA" id="ARBA00004651"/>
    </source>
</evidence>
<sequence length="430" mass="45598">MTEVLVVAVFVAAYVLIATERIHRVAAALAGAAGMVLLGVVDAHVAFYSERTGVDWNVIFLLLGMMIIVSVVKQTGVFDYLAIWAAKRTRGRPFPTMVMLIVITAVASALLDNVTTVLLMAPVTLLICERLALAPVPFLIVEAMASNIGGTATLIGDPPNIIIASRSGLSFNDFLVHLLPVVVVLVVVFIGLCRVLFRSAFTYDADRVAALMALDEREVIRDRRLLVRCGVVLTAVMIGFVAHSALHLEPSLVALLGAGALVALSGLDPPQFLEEVEWATLVFFVGLFIMVGALVEVGVIGRLGSAVTDAVGDRYLLASSVLLWGSAVLSGIVDNIPYVATMAPLVQDLVQAGGNAPPARALWWALALGADLGGNATAVGASANVVIIGIAAKNGHPISFWRFTRYGLVVATVTVAVSWVYLWLRYYALA</sequence>
<feature type="transmembrane region" description="Helical" evidence="8">
    <location>
        <begin position="403"/>
        <end position="424"/>
    </location>
</feature>
<dbReference type="InterPro" id="IPR004680">
    <property type="entry name" value="Cit_transptr-like_dom"/>
</dbReference>
<comment type="caution">
    <text evidence="10">The sequence shown here is derived from an EMBL/GenBank/DDBJ whole genome shotgun (WGS) entry which is preliminary data.</text>
</comment>